<dbReference type="RefSeq" id="WP_272240987.1">
    <property type="nucleotide sequence ID" value="NZ_JAPFIW010000010.1"/>
</dbReference>
<keyword evidence="1" id="KW-0812">Transmembrane</keyword>
<evidence type="ECO:0000256" key="1">
    <source>
        <dbReference type="SAM" id="Phobius"/>
    </source>
</evidence>
<dbReference type="Proteomes" id="UP001150001">
    <property type="component" value="Unassembled WGS sequence"/>
</dbReference>
<sequence length="94" mass="10138">MLEKKKLVLSALAAALIAYLVSKGERVTQAIGAFVATLGAMDASTFGIVAGVFLGVVAQVITWIYKHKNHMLLKEKLEQGNHVAAEVILKEDDM</sequence>
<accession>A0ABT5GMV6</accession>
<evidence type="ECO:0000313" key="2">
    <source>
        <dbReference type="EMBL" id="MDC5738593.1"/>
    </source>
</evidence>
<organism evidence="2 3">
    <name type="scientific">Vibrio europaeus</name>
    <dbReference type="NCBI Taxonomy" id="300876"/>
    <lineage>
        <taxon>Bacteria</taxon>
        <taxon>Pseudomonadati</taxon>
        <taxon>Pseudomonadota</taxon>
        <taxon>Gammaproteobacteria</taxon>
        <taxon>Vibrionales</taxon>
        <taxon>Vibrionaceae</taxon>
        <taxon>Vibrio</taxon>
        <taxon>Vibrio oreintalis group</taxon>
    </lineage>
</organism>
<proteinExistence type="predicted"/>
<protein>
    <submittedName>
        <fullName evidence="2">Phage holin family protein</fullName>
    </submittedName>
</protein>
<gene>
    <name evidence="2" type="ORF">OPW20_00880</name>
</gene>
<feature type="transmembrane region" description="Helical" evidence="1">
    <location>
        <begin position="46"/>
        <end position="65"/>
    </location>
</feature>
<comment type="caution">
    <text evidence="2">The sequence shown here is derived from an EMBL/GenBank/DDBJ whole genome shotgun (WGS) entry which is preliminary data.</text>
</comment>
<keyword evidence="1" id="KW-0472">Membrane</keyword>
<name>A0ABT5GMV6_9VIBR</name>
<dbReference type="EMBL" id="JAPFIT010000005">
    <property type="protein sequence ID" value="MDC5738593.1"/>
    <property type="molecule type" value="Genomic_DNA"/>
</dbReference>
<keyword evidence="1" id="KW-1133">Transmembrane helix</keyword>
<evidence type="ECO:0000313" key="3">
    <source>
        <dbReference type="Proteomes" id="UP001150001"/>
    </source>
</evidence>
<reference evidence="2" key="1">
    <citation type="submission" date="2022-11" db="EMBL/GenBank/DDBJ databases">
        <title>Role of the vibriolysin VemA secreted by the emergent pathogen Vibrio europaeus in the colonization of Manila clam mucus.</title>
        <authorList>
            <person name="Martinez C."/>
            <person name="Rodriguez S."/>
            <person name="Vences A."/>
            <person name="Barja J.L."/>
            <person name="Toranzo A.E."/>
            <person name="Dubert J."/>
        </authorList>
    </citation>
    <scope>NUCLEOTIDE SEQUENCE</scope>
    <source>
        <strain evidence="2">3454</strain>
    </source>
</reference>
<keyword evidence="3" id="KW-1185">Reference proteome</keyword>